<accession>A0A1E7FMY7</accession>
<name>A0A1E7FMY7_9STRA</name>
<dbReference type="InterPro" id="IPR057429">
    <property type="entry name" value="WH_eIF2D"/>
</dbReference>
<feature type="region of interest" description="Disordered" evidence="1">
    <location>
        <begin position="361"/>
        <end position="389"/>
    </location>
</feature>
<feature type="compositionally biased region" description="Acidic residues" evidence="1">
    <location>
        <begin position="416"/>
        <end position="436"/>
    </location>
</feature>
<dbReference type="InterPro" id="IPR001950">
    <property type="entry name" value="SUI1"/>
</dbReference>
<organism evidence="3 4">
    <name type="scientific">Fragilariopsis cylindrus CCMP1102</name>
    <dbReference type="NCBI Taxonomy" id="635003"/>
    <lineage>
        <taxon>Eukaryota</taxon>
        <taxon>Sar</taxon>
        <taxon>Stramenopiles</taxon>
        <taxon>Ochrophyta</taxon>
        <taxon>Bacillariophyta</taxon>
        <taxon>Bacillariophyceae</taxon>
        <taxon>Bacillariophycidae</taxon>
        <taxon>Bacillariales</taxon>
        <taxon>Bacillariaceae</taxon>
        <taxon>Fragilariopsis</taxon>
    </lineage>
</organism>
<dbReference type="GO" id="GO:0001731">
    <property type="term" value="P:formation of translation preinitiation complex"/>
    <property type="evidence" value="ECO:0007669"/>
    <property type="project" value="InterPro"/>
</dbReference>
<evidence type="ECO:0000256" key="1">
    <source>
        <dbReference type="SAM" id="MobiDB-lite"/>
    </source>
</evidence>
<evidence type="ECO:0000313" key="3">
    <source>
        <dbReference type="EMBL" id="OEU19494.1"/>
    </source>
</evidence>
<evidence type="ECO:0000259" key="2">
    <source>
        <dbReference type="PROSITE" id="PS50296"/>
    </source>
</evidence>
<feature type="compositionally biased region" description="Low complexity" evidence="1">
    <location>
        <begin position="14"/>
        <end position="36"/>
    </location>
</feature>
<proteinExistence type="predicted"/>
<dbReference type="OrthoDB" id="199771at2759"/>
<sequence>MFQKEGSCVEIIVSSSSSSSKNSGNKGKGKNQQQQQHGKRNVEPTITKKVVVDVPLKKSDRRKLRQLPPSASDSDCDCSKRKRERKQFENLLDEIFLKGGTISSRSIPTTNSNNSISTITKTKGNHECMVLYVKSPSPSSSTTNDDDDDDDSCSDVNWHWPYKKKHQFVWMGLEDKKSNTIINESPTVAFLAVIYNHNLMIINHQPHQHQHHQHQHQHQHNQIMCRSRIVTVPSAVSRFVCRGADLMRAGIITAPLLSSASASASVSPSASAQATNLLPQKKMTKKIKNNSNNNNAVLLDGGNNMVMICVKGNPQPFAVGRSLLSQKTDGDDKPYGYGTNGIGIEIWNCYGDDLWKTTTTTTTKRTTTSGGGGGGGSVRHPLPANVDDGRYGNPGFIEIDNNELYVLPIIAQDGSDSSDDDDDGDVSKEEEDDVEGVEATAPAPATSSHTKDCDDDEKEADNGGEVAIAEEKDDDDEAAATETETAIEVNEGEEEEEVEEEEIILPPTPDETLHDAVCQALVNLNLKNNDLPMLVGTFYTKHVLPLDRTIDIKTTSYKKFGNYLKKWQQQQNETDFGLLKTGPDPSNTNNTDPNAMLLSFNRRHEDLFGMKKSKKQSDETANSRIVLVTLYTIPNHWTDLLRLNIDDVKATNASSETRKGTGMLTLPEVRKILDSYLERESLIINKGSVMLDGPLTDALYKQKKNNKQSKQQQQQQAGTEEEKVVSSNEPFYPEKASRKEISKLYINKLGTAYALVSMPGSNIIKLSIGQAPKVSIEVIRRQTRKFITRLRGLEEYFGCGAKPIDSTKFCKDISKRLAISGSIDTDPQSNGRAALARKGYVEYIFGANIVDELEALLTGDDSLSGHGGASCGTSWDYPRIPLDIIDVTLRKGVPARKRRKPQKSIK</sequence>
<dbReference type="PANTHER" id="PTHR12217">
    <property type="entry name" value="EUKARYOTIC TRANSLATION INITIATION FACTOR 2D"/>
    <property type="match status" value="1"/>
</dbReference>
<reference evidence="3 4" key="1">
    <citation type="submission" date="2016-09" db="EMBL/GenBank/DDBJ databases">
        <title>Extensive genetic diversity and differential bi-allelic expression allows diatom success in the polar Southern Ocean.</title>
        <authorList>
            <consortium name="DOE Joint Genome Institute"/>
            <person name="Mock T."/>
            <person name="Otillar R.P."/>
            <person name="Strauss J."/>
            <person name="Dupont C."/>
            <person name="Frickenhaus S."/>
            <person name="Maumus F."/>
            <person name="Mcmullan M."/>
            <person name="Sanges R."/>
            <person name="Schmutz J."/>
            <person name="Toseland A."/>
            <person name="Valas R."/>
            <person name="Veluchamy A."/>
            <person name="Ward B.J."/>
            <person name="Allen A."/>
            <person name="Barry K."/>
            <person name="Falciatore A."/>
            <person name="Ferrante M."/>
            <person name="Fortunato A.E."/>
            <person name="Gloeckner G."/>
            <person name="Gruber A."/>
            <person name="Hipkin R."/>
            <person name="Janech M."/>
            <person name="Kroth P."/>
            <person name="Leese F."/>
            <person name="Lindquist E."/>
            <person name="Lyon B.R."/>
            <person name="Martin J."/>
            <person name="Mayer C."/>
            <person name="Parker M."/>
            <person name="Quesneville H."/>
            <person name="Raymond J."/>
            <person name="Uhlig C."/>
            <person name="Valentin K.U."/>
            <person name="Worden A.Z."/>
            <person name="Armbrust E.V."/>
            <person name="Bowler C."/>
            <person name="Green B."/>
            <person name="Moulton V."/>
            <person name="Van Oosterhout C."/>
            <person name="Grigoriev I."/>
        </authorList>
    </citation>
    <scope>NUCLEOTIDE SEQUENCE [LARGE SCALE GENOMIC DNA]</scope>
    <source>
        <strain evidence="3 4">CCMP1102</strain>
    </source>
</reference>
<dbReference type="PANTHER" id="PTHR12217:SF4">
    <property type="entry name" value="EUKARYOTIC TRANSLATION INITIATION FACTOR 2D"/>
    <property type="match status" value="1"/>
</dbReference>
<dbReference type="GO" id="GO:0003743">
    <property type="term" value="F:translation initiation factor activity"/>
    <property type="evidence" value="ECO:0007669"/>
    <property type="project" value="InterPro"/>
</dbReference>
<gene>
    <name evidence="3" type="ORF">FRACYDRAFT_235551</name>
</gene>
<feature type="region of interest" description="Disordered" evidence="1">
    <location>
        <begin position="1"/>
        <end position="80"/>
    </location>
</feature>
<evidence type="ECO:0000313" key="4">
    <source>
        <dbReference type="Proteomes" id="UP000095751"/>
    </source>
</evidence>
<feature type="region of interest" description="Disordered" evidence="1">
    <location>
        <begin position="703"/>
        <end position="731"/>
    </location>
</feature>
<feature type="domain" description="SUI1" evidence="2">
    <location>
        <begin position="774"/>
        <end position="839"/>
    </location>
</feature>
<dbReference type="Pfam" id="PF25304">
    <property type="entry name" value="WHD_eIF2D"/>
    <property type="match status" value="1"/>
</dbReference>
<dbReference type="Gene3D" id="3.10.400.20">
    <property type="match status" value="1"/>
</dbReference>
<dbReference type="InParanoid" id="A0A1E7FMY7"/>
<feature type="compositionally biased region" description="Low complexity" evidence="1">
    <location>
        <begin position="437"/>
        <end position="448"/>
    </location>
</feature>
<dbReference type="KEGG" id="fcy:FRACYDRAFT_235551"/>
<dbReference type="InterPro" id="IPR039757">
    <property type="entry name" value="EIF2D"/>
</dbReference>
<feature type="region of interest" description="Disordered" evidence="1">
    <location>
        <begin position="412"/>
        <end position="482"/>
    </location>
</feature>
<protein>
    <recommendedName>
        <fullName evidence="2">SUI1 domain-containing protein</fullName>
    </recommendedName>
</protein>
<dbReference type="EMBL" id="KV784355">
    <property type="protein sequence ID" value="OEU19494.1"/>
    <property type="molecule type" value="Genomic_DNA"/>
</dbReference>
<dbReference type="PROSITE" id="PS50296">
    <property type="entry name" value="SUI1"/>
    <property type="match status" value="1"/>
</dbReference>
<keyword evidence="4" id="KW-1185">Reference proteome</keyword>
<dbReference type="Proteomes" id="UP000095751">
    <property type="component" value="Unassembled WGS sequence"/>
</dbReference>
<dbReference type="AlphaFoldDB" id="A0A1E7FMY7"/>